<dbReference type="AlphaFoldDB" id="A0A0M3HQR0"/>
<proteinExistence type="predicted"/>
<accession>A0A0M3HQR0</accession>
<keyword evidence="1" id="KW-1185">Reference proteome</keyword>
<name>A0A0M3HQR0_ASCLU</name>
<sequence length="86" mass="10078">MIVEHSKKILAEQSTQKTRNRVVLNCSQVCDMFKQKRLIQYEKWSHRPNVPHVHHVSEGSLRMTTVRWPVMTSSETTAPQDDQNHP</sequence>
<reference evidence="2" key="1">
    <citation type="submission" date="2017-02" db="UniProtKB">
        <authorList>
            <consortium name="WormBaseParasite"/>
        </authorList>
    </citation>
    <scope>IDENTIFICATION</scope>
</reference>
<dbReference type="Proteomes" id="UP000036681">
    <property type="component" value="Unplaced"/>
</dbReference>
<protein>
    <submittedName>
        <fullName evidence="2">Uncharacterized protein</fullName>
    </submittedName>
</protein>
<organism evidence="1 2">
    <name type="scientific">Ascaris lumbricoides</name>
    <name type="common">Giant roundworm</name>
    <dbReference type="NCBI Taxonomy" id="6252"/>
    <lineage>
        <taxon>Eukaryota</taxon>
        <taxon>Metazoa</taxon>
        <taxon>Ecdysozoa</taxon>
        <taxon>Nematoda</taxon>
        <taxon>Chromadorea</taxon>
        <taxon>Rhabditida</taxon>
        <taxon>Spirurina</taxon>
        <taxon>Ascaridomorpha</taxon>
        <taxon>Ascaridoidea</taxon>
        <taxon>Ascarididae</taxon>
        <taxon>Ascaris</taxon>
    </lineage>
</organism>
<evidence type="ECO:0000313" key="1">
    <source>
        <dbReference type="Proteomes" id="UP000036681"/>
    </source>
</evidence>
<evidence type="ECO:0000313" key="2">
    <source>
        <dbReference type="WBParaSite" id="ALUE_0000448401-mRNA-1"/>
    </source>
</evidence>
<dbReference type="WBParaSite" id="ALUE_0000448401-mRNA-1">
    <property type="protein sequence ID" value="ALUE_0000448401-mRNA-1"/>
    <property type="gene ID" value="ALUE_0000448401"/>
</dbReference>